<name>A0ABN2G4B7_9ACTN</name>
<dbReference type="PANTHER" id="PTHR36978:SF4">
    <property type="entry name" value="P-LOOP CONTAINING NUCLEOSIDE TRIPHOSPHATE HYDROLASE PROTEIN"/>
    <property type="match status" value="1"/>
</dbReference>
<organism evidence="2 3">
    <name type="scientific">Glycomyces endophyticus</name>
    <dbReference type="NCBI Taxonomy" id="480996"/>
    <lineage>
        <taxon>Bacteria</taxon>
        <taxon>Bacillati</taxon>
        <taxon>Actinomycetota</taxon>
        <taxon>Actinomycetes</taxon>
        <taxon>Glycomycetales</taxon>
        <taxon>Glycomycetaceae</taxon>
        <taxon>Glycomyces</taxon>
    </lineage>
</organism>
<dbReference type="InterPro" id="IPR040632">
    <property type="entry name" value="Sulfotransfer_4"/>
</dbReference>
<evidence type="ECO:0000313" key="2">
    <source>
        <dbReference type="EMBL" id="GAA1665118.1"/>
    </source>
</evidence>
<dbReference type="EMBL" id="BAAAQF010000004">
    <property type="protein sequence ID" value="GAA1665118.1"/>
    <property type="molecule type" value="Genomic_DNA"/>
</dbReference>
<sequence length="221" mass="23787">MLRVIGAGLPRTGTMTLKRALETLLGAPCHHMSEVFADLDRQAPGFLAAARGEGADWDGLLGGYAAAVDWPASAFHTELAAAYPEAVVVLSRRDSFDTWWRSCNATIFTGMDTGEYATPEWTAMIAAIWDKTFEGADRADRDAVEAAYDRYHERVRATVAPDRLVEFTTGAGWEPLCGALGLPVPAEPFPYLNTTKEWHERTGNVPPGGIGAESDGSRGAG</sequence>
<dbReference type="InterPro" id="IPR027417">
    <property type="entry name" value="P-loop_NTPase"/>
</dbReference>
<protein>
    <submittedName>
        <fullName evidence="2">Sulfotransferase family protein</fullName>
    </submittedName>
</protein>
<feature type="region of interest" description="Disordered" evidence="1">
    <location>
        <begin position="199"/>
        <end position="221"/>
    </location>
</feature>
<proteinExistence type="predicted"/>
<dbReference type="Proteomes" id="UP001499851">
    <property type="component" value="Unassembled WGS sequence"/>
</dbReference>
<dbReference type="RefSeq" id="WP_344482086.1">
    <property type="nucleotide sequence ID" value="NZ_BAAAQF010000004.1"/>
</dbReference>
<gene>
    <name evidence="2" type="ORF">GCM10009830_08330</name>
</gene>
<evidence type="ECO:0000313" key="3">
    <source>
        <dbReference type="Proteomes" id="UP001499851"/>
    </source>
</evidence>
<dbReference type="Pfam" id="PF17784">
    <property type="entry name" value="Sulfotransfer_4"/>
    <property type="match status" value="1"/>
</dbReference>
<dbReference type="PANTHER" id="PTHR36978">
    <property type="entry name" value="P-LOOP CONTAINING NUCLEOTIDE TRIPHOSPHATE HYDROLASE"/>
    <property type="match status" value="1"/>
</dbReference>
<reference evidence="2 3" key="1">
    <citation type="journal article" date="2019" name="Int. J. Syst. Evol. Microbiol.">
        <title>The Global Catalogue of Microorganisms (GCM) 10K type strain sequencing project: providing services to taxonomists for standard genome sequencing and annotation.</title>
        <authorList>
            <consortium name="The Broad Institute Genomics Platform"/>
            <consortium name="The Broad Institute Genome Sequencing Center for Infectious Disease"/>
            <person name="Wu L."/>
            <person name="Ma J."/>
        </authorList>
    </citation>
    <scope>NUCLEOTIDE SEQUENCE [LARGE SCALE GENOMIC DNA]</scope>
    <source>
        <strain evidence="2 3">JCM 16001</strain>
    </source>
</reference>
<keyword evidence="3" id="KW-1185">Reference proteome</keyword>
<evidence type="ECO:0000256" key="1">
    <source>
        <dbReference type="SAM" id="MobiDB-lite"/>
    </source>
</evidence>
<comment type="caution">
    <text evidence="2">The sequence shown here is derived from an EMBL/GenBank/DDBJ whole genome shotgun (WGS) entry which is preliminary data.</text>
</comment>
<dbReference type="Gene3D" id="3.40.50.300">
    <property type="entry name" value="P-loop containing nucleotide triphosphate hydrolases"/>
    <property type="match status" value="1"/>
</dbReference>
<dbReference type="SUPFAM" id="SSF52540">
    <property type="entry name" value="P-loop containing nucleoside triphosphate hydrolases"/>
    <property type="match status" value="1"/>
</dbReference>
<accession>A0ABN2G4B7</accession>